<evidence type="ECO:0000313" key="2">
    <source>
        <dbReference type="EMBL" id="CAG8505420.1"/>
    </source>
</evidence>
<dbReference type="OrthoDB" id="2462171at2759"/>
<name>A0A9N9F343_9GLOM</name>
<dbReference type="AlphaFoldDB" id="A0A9N9F343"/>
<dbReference type="Proteomes" id="UP000789396">
    <property type="component" value="Unassembled WGS sequence"/>
</dbReference>
<feature type="compositionally biased region" description="Basic and acidic residues" evidence="1">
    <location>
        <begin position="61"/>
        <end position="74"/>
    </location>
</feature>
<accession>A0A9N9F343</accession>
<sequence>TCDQAVKSKKKYADFTLASDYQSFDTDLFIENFSRTNSDLPESPRSALIELDQNAQMEGQKNPEIEPEDLKQVDHPFNARFAK</sequence>
<reference evidence="2" key="1">
    <citation type="submission" date="2021-06" db="EMBL/GenBank/DDBJ databases">
        <authorList>
            <person name="Kallberg Y."/>
            <person name="Tangrot J."/>
            <person name="Rosling A."/>
        </authorList>
    </citation>
    <scope>NUCLEOTIDE SEQUENCE</scope>
    <source>
        <strain evidence="2">IN212</strain>
    </source>
</reference>
<gene>
    <name evidence="2" type="ORF">RFULGI_LOCUS2639</name>
</gene>
<proteinExistence type="predicted"/>
<comment type="caution">
    <text evidence="2">The sequence shown here is derived from an EMBL/GenBank/DDBJ whole genome shotgun (WGS) entry which is preliminary data.</text>
</comment>
<keyword evidence="3" id="KW-1185">Reference proteome</keyword>
<evidence type="ECO:0000313" key="3">
    <source>
        <dbReference type="Proteomes" id="UP000789396"/>
    </source>
</evidence>
<organism evidence="2 3">
    <name type="scientific">Racocetra fulgida</name>
    <dbReference type="NCBI Taxonomy" id="60492"/>
    <lineage>
        <taxon>Eukaryota</taxon>
        <taxon>Fungi</taxon>
        <taxon>Fungi incertae sedis</taxon>
        <taxon>Mucoromycota</taxon>
        <taxon>Glomeromycotina</taxon>
        <taxon>Glomeromycetes</taxon>
        <taxon>Diversisporales</taxon>
        <taxon>Gigasporaceae</taxon>
        <taxon>Racocetra</taxon>
    </lineage>
</organism>
<feature type="non-terminal residue" evidence="2">
    <location>
        <position position="1"/>
    </location>
</feature>
<feature type="region of interest" description="Disordered" evidence="1">
    <location>
        <begin position="56"/>
        <end position="83"/>
    </location>
</feature>
<evidence type="ECO:0000256" key="1">
    <source>
        <dbReference type="SAM" id="MobiDB-lite"/>
    </source>
</evidence>
<dbReference type="EMBL" id="CAJVPZ010002046">
    <property type="protein sequence ID" value="CAG8505420.1"/>
    <property type="molecule type" value="Genomic_DNA"/>
</dbReference>
<protein>
    <submittedName>
        <fullName evidence="2">20182_t:CDS:1</fullName>
    </submittedName>
</protein>